<accession>A0A3R7PKL9</accession>
<proteinExistence type="predicted"/>
<dbReference type="Proteomes" id="UP000283509">
    <property type="component" value="Unassembled WGS sequence"/>
</dbReference>
<dbReference type="OrthoDB" id="6361396at2759"/>
<comment type="caution">
    <text evidence="2">The sequence shown here is derived from an EMBL/GenBank/DDBJ whole genome shotgun (WGS) entry which is preliminary data.</text>
</comment>
<evidence type="ECO:0000313" key="3">
    <source>
        <dbReference type="Proteomes" id="UP000283509"/>
    </source>
</evidence>
<keyword evidence="3" id="KW-1185">Reference proteome</keyword>
<feature type="compositionally biased region" description="Polar residues" evidence="1">
    <location>
        <begin position="91"/>
        <end position="109"/>
    </location>
</feature>
<reference evidence="2 3" key="1">
    <citation type="submission" date="2018-04" db="EMBL/GenBank/DDBJ databases">
        <authorList>
            <person name="Zhang X."/>
            <person name="Yuan J."/>
            <person name="Li F."/>
            <person name="Xiang J."/>
        </authorList>
    </citation>
    <scope>NUCLEOTIDE SEQUENCE [LARGE SCALE GENOMIC DNA]</scope>
    <source>
        <tissue evidence="2">Muscle</tissue>
    </source>
</reference>
<gene>
    <name evidence="2" type="ORF">C7M84_012162</name>
</gene>
<evidence type="ECO:0000313" key="2">
    <source>
        <dbReference type="EMBL" id="ROT69627.1"/>
    </source>
</evidence>
<feature type="region of interest" description="Disordered" evidence="1">
    <location>
        <begin position="91"/>
        <end position="127"/>
    </location>
</feature>
<dbReference type="EMBL" id="QCYY01002542">
    <property type="protein sequence ID" value="ROT69627.1"/>
    <property type="molecule type" value="Genomic_DNA"/>
</dbReference>
<sequence>MVLEVQYTLDAKLPLDILPRGNRNRRRVLKSVEQEARTRTLEGEVGPRNFGAGGTVGPEAVSQNDSDFNSEFVDYSPRVSYYDVLGSTEVPSAGSSRKNEFAASSSVSQGFPPLREVNPVSSSRPQKNIKVSPEVNAFDDLIDLLTASQTHCLVDEAKGRRGKHSYRCSVQKHRDCRQRLLKGKQTQYSRKCHSGKRGRRKYKPSYEVNPLSYKWNEDTALTSNTIQGSWDEGEAGGATKYSLTVDADYTFMEEMKKLKFSPLITFDTKFDLAGLNSLHKYEVVWKLLQVFRWLLPRNGYLLVRSSADGDDLLQYLQQEGLQEPLHILTLWKLQERVKVRKR</sequence>
<protein>
    <submittedName>
        <fullName evidence="2">Uncharacterized protein</fullName>
    </submittedName>
</protein>
<reference evidence="2 3" key="2">
    <citation type="submission" date="2019-01" db="EMBL/GenBank/DDBJ databases">
        <title>The decoding of complex shrimp genome reveals the adaptation for benthos swimmer, frequently molting mechanism and breeding impact on genome.</title>
        <authorList>
            <person name="Sun Y."/>
            <person name="Gao Y."/>
            <person name="Yu Y."/>
        </authorList>
    </citation>
    <scope>NUCLEOTIDE SEQUENCE [LARGE SCALE GENOMIC DNA]</scope>
    <source>
        <tissue evidence="2">Muscle</tissue>
    </source>
</reference>
<name>A0A3R7PKL9_PENVA</name>
<evidence type="ECO:0000256" key="1">
    <source>
        <dbReference type="SAM" id="MobiDB-lite"/>
    </source>
</evidence>
<dbReference type="AlphaFoldDB" id="A0A3R7PKL9"/>
<organism evidence="2 3">
    <name type="scientific">Penaeus vannamei</name>
    <name type="common">Whiteleg shrimp</name>
    <name type="synonym">Litopenaeus vannamei</name>
    <dbReference type="NCBI Taxonomy" id="6689"/>
    <lineage>
        <taxon>Eukaryota</taxon>
        <taxon>Metazoa</taxon>
        <taxon>Ecdysozoa</taxon>
        <taxon>Arthropoda</taxon>
        <taxon>Crustacea</taxon>
        <taxon>Multicrustacea</taxon>
        <taxon>Malacostraca</taxon>
        <taxon>Eumalacostraca</taxon>
        <taxon>Eucarida</taxon>
        <taxon>Decapoda</taxon>
        <taxon>Dendrobranchiata</taxon>
        <taxon>Penaeoidea</taxon>
        <taxon>Penaeidae</taxon>
        <taxon>Penaeus</taxon>
    </lineage>
</organism>